<dbReference type="Proteomes" id="UP001281410">
    <property type="component" value="Unassembled WGS sequence"/>
</dbReference>
<evidence type="ECO:0000313" key="3">
    <source>
        <dbReference type="Proteomes" id="UP001281410"/>
    </source>
</evidence>
<evidence type="ECO:0000256" key="1">
    <source>
        <dbReference type="SAM" id="MobiDB-lite"/>
    </source>
</evidence>
<evidence type="ECO:0000313" key="2">
    <source>
        <dbReference type="EMBL" id="KAK3200790.1"/>
    </source>
</evidence>
<feature type="region of interest" description="Disordered" evidence="1">
    <location>
        <begin position="134"/>
        <end position="193"/>
    </location>
</feature>
<gene>
    <name evidence="2" type="ORF">Dsin_024205</name>
</gene>
<organism evidence="2 3">
    <name type="scientific">Dipteronia sinensis</name>
    <dbReference type="NCBI Taxonomy" id="43782"/>
    <lineage>
        <taxon>Eukaryota</taxon>
        <taxon>Viridiplantae</taxon>
        <taxon>Streptophyta</taxon>
        <taxon>Embryophyta</taxon>
        <taxon>Tracheophyta</taxon>
        <taxon>Spermatophyta</taxon>
        <taxon>Magnoliopsida</taxon>
        <taxon>eudicotyledons</taxon>
        <taxon>Gunneridae</taxon>
        <taxon>Pentapetalae</taxon>
        <taxon>rosids</taxon>
        <taxon>malvids</taxon>
        <taxon>Sapindales</taxon>
        <taxon>Sapindaceae</taxon>
        <taxon>Hippocastanoideae</taxon>
        <taxon>Acereae</taxon>
        <taxon>Dipteronia</taxon>
    </lineage>
</organism>
<dbReference type="AlphaFoldDB" id="A0AAE0A4U6"/>
<feature type="compositionally biased region" description="Polar residues" evidence="1">
    <location>
        <begin position="147"/>
        <end position="173"/>
    </location>
</feature>
<dbReference type="EMBL" id="JANJYJ010000007">
    <property type="protein sequence ID" value="KAK3200790.1"/>
    <property type="molecule type" value="Genomic_DNA"/>
</dbReference>
<name>A0AAE0A4U6_9ROSI</name>
<protein>
    <submittedName>
        <fullName evidence="2">Uncharacterized protein</fullName>
    </submittedName>
</protein>
<proteinExistence type="predicted"/>
<reference evidence="2" key="1">
    <citation type="journal article" date="2023" name="Plant J.">
        <title>Genome sequences and population genomics provide insights into the demographic history, inbreeding, and mutation load of two 'living fossil' tree species of Dipteronia.</title>
        <authorList>
            <person name="Feng Y."/>
            <person name="Comes H.P."/>
            <person name="Chen J."/>
            <person name="Zhu S."/>
            <person name="Lu R."/>
            <person name="Zhang X."/>
            <person name="Li P."/>
            <person name="Qiu J."/>
            <person name="Olsen K.M."/>
            <person name="Qiu Y."/>
        </authorList>
    </citation>
    <scope>NUCLEOTIDE SEQUENCE</scope>
    <source>
        <strain evidence="2">NBL</strain>
    </source>
</reference>
<accession>A0AAE0A4U6</accession>
<keyword evidence="3" id="KW-1185">Reference proteome</keyword>
<sequence length="193" mass="22126">MKIAGCNMLIEVVARDEGDVKKNKIIFHKLKTLKLSWLSSLTNFCVENYTFEFPALEELEVFDCTKMKIFCPGVLSTPKLNKVYYHRWTKWIWEDDLNTSIQEVYRKINERKERDAYEFQAACSIESSSLESKWRNAKSSEEDGAGPSTQHLVLQNAESSKQDGSGLSTQHLVLQNEERSKEDGAGPSTQHLE</sequence>
<comment type="caution">
    <text evidence="2">The sequence shown here is derived from an EMBL/GenBank/DDBJ whole genome shotgun (WGS) entry which is preliminary data.</text>
</comment>